<evidence type="ECO:0000313" key="3">
    <source>
        <dbReference type="Proteomes" id="UP000024635"/>
    </source>
</evidence>
<comment type="caution">
    <text evidence="2">The sequence shown here is derived from an EMBL/GenBank/DDBJ whole genome shotgun (WGS) entry which is preliminary data.</text>
</comment>
<evidence type="ECO:0000313" key="2">
    <source>
        <dbReference type="EMBL" id="EYC45445.1"/>
    </source>
</evidence>
<dbReference type="InterPro" id="IPR001810">
    <property type="entry name" value="F-box_dom"/>
</dbReference>
<reference evidence="3" key="1">
    <citation type="journal article" date="2015" name="Nat. Genet.">
        <title>The genome and transcriptome of the zoonotic hookworm Ancylostoma ceylanicum identify infection-specific gene families.</title>
        <authorList>
            <person name="Schwarz E.M."/>
            <person name="Hu Y."/>
            <person name="Antoshechkin I."/>
            <person name="Miller M.M."/>
            <person name="Sternberg P.W."/>
            <person name="Aroian R.V."/>
        </authorList>
    </citation>
    <scope>NUCLEOTIDE SEQUENCE</scope>
    <source>
        <strain evidence="3">HY135</strain>
    </source>
</reference>
<dbReference type="InterPro" id="IPR036047">
    <property type="entry name" value="F-box-like_dom_sf"/>
</dbReference>
<feature type="domain" description="F-box" evidence="1">
    <location>
        <begin position="33"/>
        <end position="82"/>
    </location>
</feature>
<dbReference type="OrthoDB" id="5832634at2759"/>
<dbReference type="AlphaFoldDB" id="A0A016X0J6"/>
<gene>
    <name evidence="2" type="primary">Acey_s0427.g1263</name>
    <name evidence="2" type="synonym">Acey-R13H4.5</name>
    <name evidence="2" type="ORF">Y032_0427g1263</name>
</gene>
<sequence length="308" mass="35113">MLSNKLRRLFAKLNVEKDMKIQSISKKKLQNKKKPALELPDSVWNLVFDYSSPFDVVKWRRVNKQFKRVMDNRVKRTLYLDVLRMDITQILPKGLLGDGDFFRHPTCNLLAHHEHRSVLLAAHSQWTSKEAAKLRAAIQFFGKNAHTVTLDSSIAELCVAGQCTTDIPSWFAFQAAAGGTDPIPTTDGIQTPGWLQNEAKFNQTTHLCQSDSDLPQWNPTTQRIPLGPLFPKAKEITFRCTVPQLRRMRRLAVYRVPATLIFSAEQLQVFRLSIIGGRSNAPASLKLRPFREWLDADQLGNKLCIQFC</sequence>
<dbReference type="Proteomes" id="UP000024635">
    <property type="component" value="Unassembled WGS sequence"/>
</dbReference>
<organism evidence="2 3">
    <name type="scientific">Ancylostoma ceylanicum</name>
    <dbReference type="NCBI Taxonomy" id="53326"/>
    <lineage>
        <taxon>Eukaryota</taxon>
        <taxon>Metazoa</taxon>
        <taxon>Ecdysozoa</taxon>
        <taxon>Nematoda</taxon>
        <taxon>Chromadorea</taxon>
        <taxon>Rhabditida</taxon>
        <taxon>Rhabditina</taxon>
        <taxon>Rhabditomorpha</taxon>
        <taxon>Strongyloidea</taxon>
        <taxon>Ancylostomatidae</taxon>
        <taxon>Ancylostomatinae</taxon>
        <taxon>Ancylostoma</taxon>
    </lineage>
</organism>
<proteinExistence type="predicted"/>
<protein>
    <recommendedName>
        <fullName evidence="1">F-box domain-containing protein</fullName>
    </recommendedName>
</protein>
<dbReference type="SMART" id="SM00256">
    <property type="entry name" value="FBOX"/>
    <property type="match status" value="1"/>
</dbReference>
<dbReference type="PROSITE" id="PS50181">
    <property type="entry name" value="FBOX"/>
    <property type="match status" value="1"/>
</dbReference>
<dbReference type="EMBL" id="JARK01000027">
    <property type="protein sequence ID" value="EYC45445.1"/>
    <property type="molecule type" value="Genomic_DNA"/>
</dbReference>
<evidence type="ECO:0000259" key="1">
    <source>
        <dbReference type="PROSITE" id="PS50181"/>
    </source>
</evidence>
<accession>A0A016X0J6</accession>
<keyword evidence="3" id="KW-1185">Reference proteome</keyword>
<name>A0A016X0J6_9BILA</name>
<dbReference type="SUPFAM" id="SSF81383">
    <property type="entry name" value="F-box domain"/>
    <property type="match status" value="1"/>
</dbReference>